<feature type="domain" description="TY-Chap N-terminal" evidence="2">
    <location>
        <begin position="55"/>
        <end position="154"/>
    </location>
</feature>
<proteinExistence type="predicted"/>
<dbReference type="InterPro" id="IPR054344">
    <property type="entry name" value="TY-Chap_N"/>
</dbReference>
<dbReference type="AlphaFoldDB" id="A0A509E8Z5"/>
<keyword evidence="4" id="KW-1185">Reference proteome</keyword>
<protein>
    <recommendedName>
        <fullName evidence="2">TY-Chap N-terminal domain-containing protein</fullName>
    </recommendedName>
</protein>
<reference evidence="3 4" key="1">
    <citation type="submission" date="2019-06" db="EMBL/GenBank/DDBJ databases">
        <authorList>
            <person name="Rodrigo-Torres L."/>
            <person name="Arahal R. D."/>
            <person name="Lucena T."/>
        </authorList>
    </citation>
    <scope>NUCLEOTIDE SEQUENCE [LARGE SCALE GENOMIC DNA]</scope>
    <source>
        <strain evidence="3 4">SB0023/3</strain>
    </source>
</reference>
<evidence type="ECO:0000313" key="3">
    <source>
        <dbReference type="EMBL" id="VUD70612.1"/>
    </source>
</evidence>
<organism evidence="3 4">
    <name type="scientific">Methylobacterium symbioticum</name>
    <dbReference type="NCBI Taxonomy" id="2584084"/>
    <lineage>
        <taxon>Bacteria</taxon>
        <taxon>Pseudomonadati</taxon>
        <taxon>Pseudomonadota</taxon>
        <taxon>Alphaproteobacteria</taxon>
        <taxon>Hyphomicrobiales</taxon>
        <taxon>Methylobacteriaceae</taxon>
        <taxon>Methylobacterium</taxon>
    </lineage>
</organism>
<evidence type="ECO:0000256" key="1">
    <source>
        <dbReference type="SAM" id="SignalP"/>
    </source>
</evidence>
<dbReference type="OrthoDB" id="8116810at2"/>
<feature type="chain" id="PRO_5021345627" description="TY-Chap N-terminal domain-containing protein" evidence="1">
    <location>
        <begin position="24"/>
        <end position="188"/>
    </location>
</feature>
<evidence type="ECO:0000259" key="2">
    <source>
        <dbReference type="Pfam" id="PF22552"/>
    </source>
</evidence>
<feature type="signal peptide" evidence="1">
    <location>
        <begin position="1"/>
        <end position="23"/>
    </location>
</feature>
<dbReference type="RefSeq" id="WP_142582176.1">
    <property type="nucleotide sequence ID" value="NZ_CABFPH010000010.1"/>
</dbReference>
<name>A0A509E8Z5_9HYPH</name>
<gene>
    <name evidence="3" type="ORF">MET9862_01182</name>
</gene>
<keyword evidence="1" id="KW-0732">Signal</keyword>
<dbReference type="Proteomes" id="UP000410984">
    <property type="component" value="Unassembled WGS sequence"/>
</dbReference>
<dbReference type="Pfam" id="PF22552">
    <property type="entry name" value="TY-Chap3"/>
    <property type="match status" value="1"/>
</dbReference>
<accession>A0A509E8Z5</accession>
<dbReference type="EMBL" id="CABFPH010000010">
    <property type="protein sequence ID" value="VUD70612.1"/>
    <property type="molecule type" value="Genomic_DNA"/>
</dbReference>
<sequence>MTGPRRSFVAAALALLLAQAAEAAPTPRDQFVTDHLCAVRTRLTHIHERGPRDTSRNRFLVVAIRGEPQSYVQCIFVDEDRTMLCEASSGAYRDRDDSGIRRHLRPEAVAALHRLGFSQPDPKSNFQRTVDLGMPPDLDIPARLILTALFDAYDGAGAQALDMHAPMAGGEPACGVASAGRSEPMTTM</sequence>
<evidence type="ECO:0000313" key="4">
    <source>
        <dbReference type="Proteomes" id="UP000410984"/>
    </source>
</evidence>